<feature type="transmembrane region" description="Helical" evidence="6">
    <location>
        <begin position="385"/>
        <end position="404"/>
    </location>
</feature>
<dbReference type="PANTHER" id="PTHR23528:SF1">
    <property type="entry name" value="MAJOR FACILITATOR SUPERFAMILY (MFS) PROFILE DOMAIN-CONTAINING PROTEIN"/>
    <property type="match status" value="1"/>
</dbReference>
<evidence type="ECO:0000256" key="1">
    <source>
        <dbReference type="ARBA" id="ARBA00004651"/>
    </source>
</evidence>
<dbReference type="EMBL" id="FQZP01000033">
    <property type="protein sequence ID" value="SHJ22589.1"/>
    <property type="molecule type" value="Genomic_DNA"/>
</dbReference>
<evidence type="ECO:0000256" key="6">
    <source>
        <dbReference type="SAM" id="Phobius"/>
    </source>
</evidence>
<feature type="transmembrane region" description="Helical" evidence="6">
    <location>
        <begin position="230"/>
        <end position="254"/>
    </location>
</feature>
<evidence type="ECO:0000313" key="9">
    <source>
        <dbReference type="Proteomes" id="UP000324781"/>
    </source>
</evidence>
<dbReference type="PANTHER" id="PTHR23528">
    <property type="match status" value="1"/>
</dbReference>
<evidence type="ECO:0000256" key="5">
    <source>
        <dbReference type="ARBA" id="ARBA00023136"/>
    </source>
</evidence>
<gene>
    <name evidence="8" type="ORF">SAMN05444373_10339</name>
</gene>
<accession>A0A1M6HKA7</accession>
<feature type="transmembrane region" description="Helical" evidence="6">
    <location>
        <begin position="175"/>
        <end position="196"/>
    </location>
</feature>
<dbReference type="InterPro" id="IPR011701">
    <property type="entry name" value="MFS"/>
</dbReference>
<feature type="transmembrane region" description="Helical" evidence="6">
    <location>
        <begin position="321"/>
        <end position="342"/>
    </location>
</feature>
<feature type="transmembrane region" description="Helical" evidence="6">
    <location>
        <begin position="296"/>
        <end position="315"/>
    </location>
</feature>
<dbReference type="Pfam" id="PF07690">
    <property type="entry name" value="MFS_1"/>
    <property type="match status" value="1"/>
</dbReference>
<feature type="transmembrane region" description="Helical" evidence="6">
    <location>
        <begin position="266"/>
        <end position="284"/>
    </location>
</feature>
<evidence type="ECO:0000313" key="8">
    <source>
        <dbReference type="EMBL" id="SHJ22589.1"/>
    </source>
</evidence>
<sequence length="411" mass="45624">MRKYLAKTLIISLAFFTISLAWSIYNSYVPVFLSGLIKSSTIVGAIMTIDNLFGVIFQPFFGRLSDRTKNRFGRRMPFLLVGIPISALFFFFIPWYDRLDSLFPRHNLSLAFIMVLVILMNFFMSVYRAPAVALMPDAIPPSLRSRANGIIVAIGGVGTIIALTLGGSLYKLGKIYPFMLDSGLMLLALLVLVLFYREPETPFAADSDEEKDGDAREGERGRKGLFRPSLLFMLLTVFFWFCGFEAINSFFTLFCKERFGMNPGDATQMMAPMVLTFMVCCYPGGVLGSKMGRKRALLLGNALIVAAFLGIVLIPDYTWTTISLLICGVGWALINANAYPAVTQMAPAGQTGRYTGYYYAFTFAASIASPILYGLVADLTKRQGWLFLYGGVMFSIGLLFMFMVRGKAISE</sequence>
<evidence type="ECO:0000259" key="7">
    <source>
        <dbReference type="PROSITE" id="PS50850"/>
    </source>
</evidence>
<comment type="subcellular location">
    <subcellularLocation>
        <location evidence="1">Cell membrane</location>
        <topology evidence="1">Multi-pass membrane protein</topology>
    </subcellularLocation>
</comment>
<feature type="domain" description="Major facilitator superfamily (MFS) profile" evidence="7">
    <location>
        <begin position="7"/>
        <end position="409"/>
    </location>
</feature>
<reference evidence="8 9" key="1">
    <citation type="submission" date="2016-11" db="EMBL/GenBank/DDBJ databases">
        <authorList>
            <person name="Varghese N."/>
            <person name="Submissions S."/>
        </authorList>
    </citation>
    <scope>NUCLEOTIDE SEQUENCE [LARGE SCALE GENOMIC DNA]</scope>
    <source>
        <strain evidence="8 9">DSM 19027</strain>
    </source>
</reference>
<dbReference type="GO" id="GO:0022857">
    <property type="term" value="F:transmembrane transporter activity"/>
    <property type="evidence" value="ECO:0007669"/>
    <property type="project" value="InterPro"/>
</dbReference>
<dbReference type="Proteomes" id="UP000324781">
    <property type="component" value="Unassembled WGS sequence"/>
</dbReference>
<evidence type="ECO:0000256" key="2">
    <source>
        <dbReference type="ARBA" id="ARBA00022448"/>
    </source>
</evidence>
<feature type="transmembrane region" description="Helical" evidence="6">
    <location>
        <begin position="354"/>
        <end position="373"/>
    </location>
</feature>
<evidence type="ECO:0000256" key="4">
    <source>
        <dbReference type="ARBA" id="ARBA00022989"/>
    </source>
</evidence>
<dbReference type="OrthoDB" id="7584869at2"/>
<keyword evidence="5 6" id="KW-0472">Membrane</keyword>
<dbReference type="RefSeq" id="WP_149679008.1">
    <property type="nucleotide sequence ID" value="NZ_FQZP01000033.1"/>
</dbReference>
<organism evidence="8 9">
    <name type="scientific">Thermoclostridium caenicola</name>
    <dbReference type="NCBI Taxonomy" id="659425"/>
    <lineage>
        <taxon>Bacteria</taxon>
        <taxon>Bacillati</taxon>
        <taxon>Bacillota</taxon>
        <taxon>Clostridia</taxon>
        <taxon>Eubacteriales</taxon>
        <taxon>Oscillospiraceae</taxon>
        <taxon>Thermoclostridium</taxon>
    </lineage>
</organism>
<keyword evidence="3 6" id="KW-0812">Transmembrane</keyword>
<dbReference type="PROSITE" id="PS50850">
    <property type="entry name" value="MFS"/>
    <property type="match status" value="1"/>
</dbReference>
<dbReference type="InterPro" id="IPR036259">
    <property type="entry name" value="MFS_trans_sf"/>
</dbReference>
<feature type="transmembrane region" description="Helical" evidence="6">
    <location>
        <begin position="147"/>
        <end position="169"/>
    </location>
</feature>
<feature type="transmembrane region" description="Helical" evidence="6">
    <location>
        <begin position="78"/>
        <end position="96"/>
    </location>
</feature>
<keyword evidence="9" id="KW-1185">Reference proteome</keyword>
<dbReference type="SUPFAM" id="SSF103473">
    <property type="entry name" value="MFS general substrate transporter"/>
    <property type="match status" value="1"/>
</dbReference>
<feature type="transmembrane region" description="Helical" evidence="6">
    <location>
        <begin position="31"/>
        <end position="57"/>
    </location>
</feature>
<dbReference type="AlphaFoldDB" id="A0A1M6HKA7"/>
<dbReference type="GO" id="GO:0005886">
    <property type="term" value="C:plasma membrane"/>
    <property type="evidence" value="ECO:0007669"/>
    <property type="project" value="UniProtKB-SubCell"/>
</dbReference>
<dbReference type="Gene3D" id="1.20.1250.20">
    <property type="entry name" value="MFS general substrate transporter like domains"/>
    <property type="match status" value="2"/>
</dbReference>
<name>A0A1M6HKA7_9FIRM</name>
<protein>
    <submittedName>
        <fullName evidence="8">MFS-type transporter involved in bile tolerance, Atg22 family</fullName>
    </submittedName>
</protein>
<keyword evidence="2" id="KW-0813">Transport</keyword>
<dbReference type="InterPro" id="IPR020846">
    <property type="entry name" value="MFS_dom"/>
</dbReference>
<proteinExistence type="predicted"/>
<evidence type="ECO:0000256" key="3">
    <source>
        <dbReference type="ARBA" id="ARBA00022692"/>
    </source>
</evidence>
<keyword evidence="4 6" id="KW-1133">Transmembrane helix</keyword>
<feature type="transmembrane region" description="Helical" evidence="6">
    <location>
        <begin position="108"/>
        <end position="127"/>
    </location>
</feature>